<accession>A0AAD5K728</accession>
<evidence type="ECO:0000313" key="1">
    <source>
        <dbReference type="EMBL" id="KAI9272667.1"/>
    </source>
</evidence>
<proteinExistence type="predicted"/>
<comment type="caution">
    <text evidence="1">The sequence shown here is derived from an EMBL/GenBank/DDBJ whole genome shotgun (WGS) entry which is preliminary data.</text>
</comment>
<keyword evidence="2" id="KW-1185">Reference proteome</keyword>
<name>A0AAD5K728_9FUNG</name>
<reference evidence="1" key="2">
    <citation type="submission" date="2023-02" db="EMBL/GenBank/DDBJ databases">
        <authorList>
            <consortium name="DOE Joint Genome Institute"/>
            <person name="Mondo S.J."/>
            <person name="Chang Y."/>
            <person name="Wang Y."/>
            <person name="Ahrendt S."/>
            <person name="Andreopoulos W."/>
            <person name="Barry K."/>
            <person name="Beard J."/>
            <person name="Benny G.L."/>
            <person name="Blankenship S."/>
            <person name="Bonito G."/>
            <person name="Cuomo C."/>
            <person name="Desiro A."/>
            <person name="Gervers K.A."/>
            <person name="Hundley H."/>
            <person name="Kuo A."/>
            <person name="LaButti K."/>
            <person name="Lang B.F."/>
            <person name="Lipzen A."/>
            <person name="O'Donnell K."/>
            <person name="Pangilinan J."/>
            <person name="Reynolds N."/>
            <person name="Sandor L."/>
            <person name="Smith M.W."/>
            <person name="Tsang A."/>
            <person name="Grigoriev I.V."/>
            <person name="Stajich J.E."/>
            <person name="Spatafora J.W."/>
        </authorList>
    </citation>
    <scope>NUCLEOTIDE SEQUENCE</scope>
    <source>
        <strain evidence="1">RSA 2281</strain>
    </source>
</reference>
<dbReference type="EMBL" id="JAIXMP010000005">
    <property type="protein sequence ID" value="KAI9272667.1"/>
    <property type="molecule type" value="Genomic_DNA"/>
</dbReference>
<reference evidence="1" key="1">
    <citation type="journal article" date="2022" name="IScience">
        <title>Evolution of zygomycete secretomes and the origins of terrestrial fungal ecologies.</title>
        <authorList>
            <person name="Chang Y."/>
            <person name="Wang Y."/>
            <person name="Mondo S."/>
            <person name="Ahrendt S."/>
            <person name="Andreopoulos W."/>
            <person name="Barry K."/>
            <person name="Beard J."/>
            <person name="Benny G.L."/>
            <person name="Blankenship S."/>
            <person name="Bonito G."/>
            <person name="Cuomo C."/>
            <person name="Desiro A."/>
            <person name="Gervers K.A."/>
            <person name="Hundley H."/>
            <person name="Kuo A."/>
            <person name="LaButti K."/>
            <person name="Lang B.F."/>
            <person name="Lipzen A."/>
            <person name="O'Donnell K."/>
            <person name="Pangilinan J."/>
            <person name="Reynolds N."/>
            <person name="Sandor L."/>
            <person name="Smith M.E."/>
            <person name="Tsang A."/>
            <person name="Grigoriev I.V."/>
            <person name="Stajich J.E."/>
            <person name="Spatafora J.W."/>
        </authorList>
    </citation>
    <scope>NUCLEOTIDE SEQUENCE</scope>
    <source>
        <strain evidence="1">RSA 2281</strain>
    </source>
</reference>
<dbReference type="Proteomes" id="UP001209540">
    <property type="component" value="Unassembled WGS sequence"/>
</dbReference>
<dbReference type="AlphaFoldDB" id="A0AAD5K728"/>
<organism evidence="1 2">
    <name type="scientific">Phascolomyces articulosus</name>
    <dbReference type="NCBI Taxonomy" id="60185"/>
    <lineage>
        <taxon>Eukaryota</taxon>
        <taxon>Fungi</taxon>
        <taxon>Fungi incertae sedis</taxon>
        <taxon>Mucoromycota</taxon>
        <taxon>Mucoromycotina</taxon>
        <taxon>Mucoromycetes</taxon>
        <taxon>Mucorales</taxon>
        <taxon>Lichtheimiaceae</taxon>
        <taxon>Phascolomyces</taxon>
    </lineage>
</organism>
<protein>
    <submittedName>
        <fullName evidence="1">Uncharacterized protein</fullName>
    </submittedName>
</protein>
<evidence type="ECO:0000313" key="2">
    <source>
        <dbReference type="Proteomes" id="UP001209540"/>
    </source>
</evidence>
<sequence>MVIYFHVYANIYPKFETLNKKTGRNDQAAFRSLDTLKGRWKTIHPALSKFCGYLDGLKATERSGWVEEAYLIIITTGGYQHRKTHLTLYIYIMKTKLVSIKFRGATVGPRNNCRFVDTVPSIRVFPMLSIFR</sequence>
<gene>
    <name evidence="1" type="ORF">BDA99DRAFT_533504</name>
</gene>